<protein>
    <submittedName>
        <fullName evidence="1">Uncharacterized protein</fullName>
    </submittedName>
</protein>
<comment type="caution">
    <text evidence="1">The sequence shown here is derived from an EMBL/GenBank/DDBJ whole genome shotgun (WGS) entry which is preliminary data.</text>
</comment>
<accession>A0ACB8TP70</accession>
<keyword evidence="2" id="KW-1185">Reference proteome</keyword>
<dbReference type="Proteomes" id="UP001055072">
    <property type="component" value="Unassembled WGS sequence"/>
</dbReference>
<reference evidence="1" key="1">
    <citation type="journal article" date="2021" name="Environ. Microbiol.">
        <title>Gene family expansions and transcriptome signatures uncover fungal adaptations to wood decay.</title>
        <authorList>
            <person name="Hage H."/>
            <person name="Miyauchi S."/>
            <person name="Viragh M."/>
            <person name="Drula E."/>
            <person name="Min B."/>
            <person name="Chaduli D."/>
            <person name="Navarro D."/>
            <person name="Favel A."/>
            <person name="Norest M."/>
            <person name="Lesage-Meessen L."/>
            <person name="Balint B."/>
            <person name="Merenyi Z."/>
            <person name="de Eugenio L."/>
            <person name="Morin E."/>
            <person name="Martinez A.T."/>
            <person name="Baldrian P."/>
            <person name="Stursova M."/>
            <person name="Martinez M.J."/>
            <person name="Novotny C."/>
            <person name="Magnuson J.K."/>
            <person name="Spatafora J.W."/>
            <person name="Maurice S."/>
            <person name="Pangilinan J."/>
            <person name="Andreopoulos W."/>
            <person name="LaButti K."/>
            <person name="Hundley H."/>
            <person name="Na H."/>
            <person name="Kuo A."/>
            <person name="Barry K."/>
            <person name="Lipzen A."/>
            <person name="Henrissat B."/>
            <person name="Riley R."/>
            <person name="Ahrendt S."/>
            <person name="Nagy L.G."/>
            <person name="Grigoriev I.V."/>
            <person name="Martin F."/>
            <person name="Rosso M.N."/>
        </authorList>
    </citation>
    <scope>NUCLEOTIDE SEQUENCE</scope>
    <source>
        <strain evidence="1">CBS 384.51</strain>
    </source>
</reference>
<name>A0ACB8TP70_9APHY</name>
<gene>
    <name evidence="1" type="ORF">BDY19DRAFT_612158</name>
</gene>
<organism evidence="1 2">
    <name type="scientific">Irpex rosettiformis</name>
    <dbReference type="NCBI Taxonomy" id="378272"/>
    <lineage>
        <taxon>Eukaryota</taxon>
        <taxon>Fungi</taxon>
        <taxon>Dikarya</taxon>
        <taxon>Basidiomycota</taxon>
        <taxon>Agaricomycotina</taxon>
        <taxon>Agaricomycetes</taxon>
        <taxon>Polyporales</taxon>
        <taxon>Irpicaceae</taxon>
        <taxon>Irpex</taxon>
    </lineage>
</organism>
<evidence type="ECO:0000313" key="1">
    <source>
        <dbReference type="EMBL" id="KAI0083830.1"/>
    </source>
</evidence>
<evidence type="ECO:0000313" key="2">
    <source>
        <dbReference type="Proteomes" id="UP001055072"/>
    </source>
</evidence>
<sequence length="150" mass="16858">MVPLTIPKPNALSACLHVWCTHPTPVSPTTSLFVCVCIPQSLTFSIVYSVLNPSPHCSSFLLYHSLDPHPRVAPPLPYTFTLSFVRVSLDPVSRFFMLSIYRLFYFLLPCRLSVCPSFLDDSSSRTVEAAVVYLVQWMCAALSYGMKFML</sequence>
<proteinExistence type="predicted"/>
<dbReference type="EMBL" id="MU274952">
    <property type="protein sequence ID" value="KAI0083830.1"/>
    <property type="molecule type" value="Genomic_DNA"/>
</dbReference>